<comment type="caution">
    <text evidence="2">The sequence shown here is derived from an EMBL/GenBank/DDBJ whole genome shotgun (WGS) entry which is preliminary data.</text>
</comment>
<dbReference type="Proteomes" id="UP000194280">
    <property type="component" value="Unassembled WGS sequence"/>
</dbReference>
<keyword evidence="1" id="KW-0472">Membrane</keyword>
<accession>A0A1Z5SRY5</accession>
<dbReference type="AlphaFoldDB" id="A0A1Z5SRY5"/>
<dbReference type="InParanoid" id="A0A1Z5SRY5"/>
<dbReference type="EMBL" id="MUNK01000288">
    <property type="protein sequence ID" value="OTA23570.1"/>
    <property type="molecule type" value="Genomic_DNA"/>
</dbReference>
<sequence length="116" mass="13003">MFRFSISERFDHIRTEPGNLIWDMIPVLQQATVDKASYRIKTIVVTMADISKINGLIGIKAILQLPCLPRRTQQRRAQSRQGFGTNTRFLPTGIGGVTALLTGGLFVGSLLLHWEH</sequence>
<evidence type="ECO:0000313" key="3">
    <source>
        <dbReference type="Proteomes" id="UP000194280"/>
    </source>
</evidence>
<protein>
    <submittedName>
        <fullName evidence="2">Uncharacterized protein</fullName>
    </submittedName>
</protein>
<evidence type="ECO:0000313" key="2">
    <source>
        <dbReference type="EMBL" id="OTA23570.1"/>
    </source>
</evidence>
<name>A0A1Z5SRY5_HORWE</name>
<organism evidence="2 3">
    <name type="scientific">Hortaea werneckii EXF-2000</name>
    <dbReference type="NCBI Taxonomy" id="1157616"/>
    <lineage>
        <taxon>Eukaryota</taxon>
        <taxon>Fungi</taxon>
        <taxon>Dikarya</taxon>
        <taxon>Ascomycota</taxon>
        <taxon>Pezizomycotina</taxon>
        <taxon>Dothideomycetes</taxon>
        <taxon>Dothideomycetidae</taxon>
        <taxon>Mycosphaerellales</taxon>
        <taxon>Teratosphaeriaceae</taxon>
        <taxon>Hortaea</taxon>
    </lineage>
</organism>
<feature type="transmembrane region" description="Helical" evidence="1">
    <location>
        <begin position="89"/>
        <end position="114"/>
    </location>
</feature>
<keyword evidence="1" id="KW-1133">Transmembrane helix</keyword>
<evidence type="ECO:0000256" key="1">
    <source>
        <dbReference type="SAM" id="Phobius"/>
    </source>
</evidence>
<keyword evidence="3" id="KW-1185">Reference proteome</keyword>
<keyword evidence="1" id="KW-0812">Transmembrane</keyword>
<dbReference type="VEuPathDB" id="FungiDB:BTJ68_12989"/>
<gene>
    <name evidence="2" type="ORF">BTJ68_12989</name>
</gene>
<reference evidence="2 3" key="1">
    <citation type="submission" date="2017-01" db="EMBL/GenBank/DDBJ databases">
        <title>The recent genome duplication of the halophilic yeast Hortaea werneckii: insights from long-read sequencing.</title>
        <authorList>
            <person name="Sinha S."/>
            <person name="Flibotte S."/>
            <person name="Neira M."/>
            <person name="Lenassi M."/>
            <person name="Gostincar C."/>
            <person name="Stajich J.E."/>
            <person name="Nislow C.E."/>
        </authorList>
    </citation>
    <scope>NUCLEOTIDE SEQUENCE [LARGE SCALE GENOMIC DNA]</scope>
    <source>
        <strain evidence="2 3">EXF-2000</strain>
    </source>
</reference>
<proteinExistence type="predicted"/>